<accession>A0A6P5HGQ8</accession>
<sequence length="1313" mass="145444">MAIERKEAVLYIGKVLRFSVRLSYRSVCDHPIFFCIGFLLLLLYRSFPSLFYFLLSSSPVIVCTTLLLGVLLSCGESRIPEIEEEKEQDYNYDEKTSLLKVGTSNNNTDEIFTEQTYTGSTAKVTYSSEERADKEFGIEGKVDEERGHCDQGIGEKRELSEENPVEEAARVGEDVGCSSSVNGNPAEGPNIDGRYSFLDSEPDLPLSSYPNPSMVDLTLMHDQKPKVNEGGGGEGKEEDQKSVMDLGPCVLERYRRLESLIARRRAKKNLRFELEKNLIDLDVDGSASSVDEFSRFHAQIPPISAPRPNPLDLFNDSEETSAIPGSAPSILHQRKSPFDLSPFDQVSESSGISSLLRENWYPREFMSISQRDMLFRRHDSFNLSGGELRQEKHFSRLRPYYASDTIDLDLGSSSTTFHRQLSDKSESKLSFVLELDDVVSSVNDQDYCENTIEKHDEETLEDGSQYLDGGESMEVEVENSEISATDGDVSRLNDVELFGSLEEKEDSEEISSSLTILDAEKFKLMEEKQGGLTSHVLSEDTEKKSIPDLISWEGTGKSQILHNTGEDSVGADSSLEAEAKLNLSRVVSFPMLVEEKVVSEHGGEMPASDETNLVNLFSVSSTKESESRSKATEENDLIGIKSSTVHQASVNLAASEISGGAKAGESNLIDLNSYPESLLLNGLNSYAPELVQPSTQNYLMQPSFQPDFGDSYISIMDLHPIPEVDFSMISEETLKVLKLQKEQGNLTLSDSVVGSTEPDITGEQNIVYSDIERDLTHKFEEGSPSDNAPTIHIHDGGPVQLQLLDSIESLNKPSSSPMDFDFLSKPGIVSTESRKEIANTVQTKRELSPEKYLYDSEEECDQIYPEFIGIDDIDEDLLSELDAVGDFHVEELMPGRRFNRMATDFSNTEIHEIPAELQNSQASLNLSRNFPSRSTEVVGTLFGPSSGDPEQTVYNPRFRILDSSSAEEINSLLKQLQEEEEEAKVPFVPVANNENSSTVNKEAGSSELGSTESEPKLIENDSDMVVLEAKRIEDIDSAIKQFNEILDKSSISEFGSFEVVQGETNFGPTVVDSDVQVIEAKSLDDINVALKQFSEGLDKSLISEVESSEVVQGERDFGPTVVDSDTQVIEAKSLDDINVALQQFSEGLDKPLSLEVASSDVIERERHFFEAMAIISDIQVTEAKSLDDIAVAWKQFSEDPEKSTIPDIRGSQLIPGVMDIEPIETNSDIQVIEAKSLDDIDVVLKQFSEGLEKSLISEVGSLEFTQGEIDFEPTMINSDILVVEARSLDDIDVALKQFSGSVNDSNSEAHEKR</sequence>
<evidence type="ECO:0000256" key="1">
    <source>
        <dbReference type="SAM" id="MobiDB-lite"/>
    </source>
</evidence>
<protein>
    <submittedName>
        <fullName evidence="4 5">Uncharacterized protein LOC109728192</fullName>
    </submittedName>
</protein>
<keyword evidence="3" id="KW-1185">Reference proteome</keyword>
<evidence type="ECO:0000256" key="2">
    <source>
        <dbReference type="SAM" id="Phobius"/>
    </source>
</evidence>
<feature type="region of interest" description="Disordered" evidence="1">
    <location>
        <begin position="171"/>
        <end position="190"/>
    </location>
</feature>
<reference evidence="4 5" key="2">
    <citation type="submission" date="2025-04" db="UniProtKB">
        <authorList>
            <consortium name="RefSeq"/>
        </authorList>
    </citation>
    <scope>IDENTIFICATION</scope>
    <source>
        <tissue evidence="4 5">Leaf</tissue>
    </source>
</reference>
<gene>
    <name evidence="4 5" type="primary">LOC109728192</name>
</gene>
<evidence type="ECO:0000313" key="5">
    <source>
        <dbReference type="RefSeq" id="XP_020114136.1"/>
    </source>
</evidence>
<dbReference type="Proteomes" id="UP000515123">
    <property type="component" value="Linkage group 23"/>
</dbReference>
<name>A0A6P5HGQ8_ANACO</name>
<feature type="transmembrane region" description="Helical" evidence="2">
    <location>
        <begin position="22"/>
        <end position="43"/>
    </location>
</feature>
<dbReference type="RefSeq" id="XP_020114136.1">
    <property type="nucleotide sequence ID" value="XM_020258547.1"/>
</dbReference>
<dbReference type="Gramene" id="Aco007199.1.mrna1">
    <property type="protein sequence ID" value="Aco007199.1.mrna1"/>
    <property type="gene ID" value="Aco007199.1.path1"/>
</dbReference>
<dbReference type="PANTHER" id="PTHR33870:SF4">
    <property type="entry name" value="CARDIOMYOPATHY-ASSOCIATED PROTEIN"/>
    <property type="match status" value="1"/>
</dbReference>
<dbReference type="OrthoDB" id="1908091at2759"/>
<feature type="region of interest" description="Disordered" evidence="1">
    <location>
        <begin position="991"/>
        <end position="1014"/>
    </location>
</feature>
<reference evidence="3" key="1">
    <citation type="journal article" date="2015" name="Nat. Genet.">
        <title>The pineapple genome and the evolution of CAM photosynthesis.</title>
        <authorList>
            <person name="Ming R."/>
            <person name="VanBuren R."/>
            <person name="Wai C.M."/>
            <person name="Tang H."/>
            <person name="Schatz M.C."/>
            <person name="Bowers J.E."/>
            <person name="Lyons E."/>
            <person name="Wang M.L."/>
            <person name="Chen J."/>
            <person name="Biggers E."/>
            <person name="Zhang J."/>
            <person name="Huang L."/>
            <person name="Zhang L."/>
            <person name="Miao W."/>
            <person name="Zhang J."/>
            <person name="Ye Z."/>
            <person name="Miao C."/>
            <person name="Lin Z."/>
            <person name="Wang H."/>
            <person name="Zhou H."/>
            <person name="Yim W.C."/>
            <person name="Priest H.D."/>
            <person name="Zheng C."/>
            <person name="Woodhouse M."/>
            <person name="Edger P.P."/>
            <person name="Guyot R."/>
            <person name="Guo H.B."/>
            <person name="Guo H."/>
            <person name="Zheng G."/>
            <person name="Singh R."/>
            <person name="Sharma A."/>
            <person name="Min X."/>
            <person name="Zheng Y."/>
            <person name="Lee H."/>
            <person name="Gurtowski J."/>
            <person name="Sedlazeck F.J."/>
            <person name="Harkess A."/>
            <person name="McKain M.R."/>
            <person name="Liao Z."/>
            <person name="Fang J."/>
            <person name="Liu J."/>
            <person name="Zhang X."/>
            <person name="Zhang Q."/>
            <person name="Hu W."/>
            <person name="Qin Y."/>
            <person name="Wang K."/>
            <person name="Chen L.Y."/>
            <person name="Shirley N."/>
            <person name="Lin Y.R."/>
            <person name="Liu L.Y."/>
            <person name="Hernandez A.G."/>
            <person name="Wright C.L."/>
            <person name="Bulone V."/>
            <person name="Tuskan G.A."/>
            <person name="Heath K."/>
            <person name="Zee F."/>
            <person name="Moore P.H."/>
            <person name="Sunkar R."/>
            <person name="Leebens-Mack J.H."/>
            <person name="Mockler T."/>
            <person name="Bennetzen J.L."/>
            <person name="Freeling M."/>
            <person name="Sankoff D."/>
            <person name="Paterson A.H."/>
            <person name="Zhu X."/>
            <person name="Yang X."/>
            <person name="Smith J.A."/>
            <person name="Cushman J.C."/>
            <person name="Paull R.E."/>
            <person name="Yu Q."/>
        </authorList>
    </citation>
    <scope>NUCLEOTIDE SEQUENCE [LARGE SCALE GENOMIC DNA]</scope>
    <source>
        <strain evidence="3">cv. F153</strain>
    </source>
</reference>
<keyword evidence="2" id="KW-0472">Membrane</keyword>
<evidence type="ECO:0000313" key="3">
    <source>
        <dbReference type="Proteomes" id="UP000515123"/>
    </source>
</evidence>
<dbReference type="RefSeq" id="XP_020114135.1">
    <property type="nucleotide sequence ID" value="XM_020258546.1"/>
</dbReference>
<keyword evidence="2" id="KW-1133">Transmembrane helix</keyword>
<evidence type="ECO:0000313" key="4">
    <source>
        <dbReference type="RefSeq" id="XP_020114135.1"/>
    </source>
</evidence>
<dbReference type="PANTHER" id="PTHR33870">
    <property type="entry name" value="CARDIOMYOPATHY-ASSOCIATED PROTEIN"/>
    <property type="match status" value="1"/>
</dbReference>
<organism evidence="4">
    <name type="scientific">Ananas comosus</name>
    <name type="common">Pineapple</name>
    <name type="synonym">Ananas ananas</name>
    <dbReference type="NCBI Taxonomy" id="4615"/>
    <lineage>
        <taxon>Eukaryota</taxon>
        <taxon>Viridiplantae</taxon>
        <taxon>Streptophyta</taxon>
        <taxon>Embryophyta</taxon>
        <taxon>Tracheophyta</taxon>
        <taxon>Spermatophyta</taxon>
        <taxon>Magnoliopsida</taxon>
        <taxon>Liliopsida</taxon>
        <taxon>Poales</taxon>
        <taxon>Bromeliaceae</taxon>
        <taxon>Bromelioideae</taxon>
        <taxon>Ananas</taxon>
    </lineage>
</organism>
<proteinExistence type="predicted"/>
<dbReference type="GeneID" id="109728192"/>
<keyword evidence="2" id="KW-0812">Transmembrane</keyword>
<feature type="transmembrane region" description="Helical" evidence="2">
    <location>
        <begin position="50"/>
        <end position="72"/>
    </location>
</feature>